<dbReference type="AlphaFoldDB" id="A0A368SYT4"/>
<evidence type="ECO:0000313" key="2">
    <source>
        <dbReference type="EMBL" id="RCV49966.1"/>
    </source>
</evidence>
<comment type="caution">
    <text evidence="2">The sequence shown here is derived from an EMBL/GenBank/DDBJ whole genome shotgun (WGS) entry which is preliminary data.</text>
</comment>
<evidence type="ECO:0000313" key="3">
    <source>
        <dbReference type="Proteomes" id="UP000253318"/>
    </source>
</evidence>
<gene>
    <name evidence="2" type="ORF">DEF24_24705</name>
</gene>
<name>A0A368SYT4_9ACTN</name>
<feature type="compositionally biased region" description="Low complexity" evidence="1">
    <location>
        <begin position="48"/>
        <end position="67"/>
    </location>
</feature>
<evidence type="ECO:0000256" key="1">
    <source>
        <dbReference type="SAM" id="MobiDB-lite"/>
    </source>
</evidence>
<accession>A0A368SYT4</accession>
<feature type="non-terminal residue" evidence="2">
    <location>
        <position position="184"/>
    </location>
</feature>
<sequence>MPGTAARPERIRAAAGPPVSGPLRRHHPRAATALGGVRRRPRPRDRAAATVTARPTAPAGPTWRTGPEPVNAELIGTSPPLSSTTTERLRRMGAAGPNGTAPARFRRRGPSAGRSSASARHRTRAATGSGEVPQPLRPRGRTAAAPTDPSRPATRRVRTWRTGAGSGHEGVAAGRCPAAAVAGN</sequence>
<feature type="compositionally biased region" description="Low complexity" evidence="1">
    <location>
        <begin position="170"/>
        <end position="184"/>
    </location>
</feature>
<proteinExistence type="predicted"/>
<dbReference type="EMBL" id="QEIN01000303">
    <property type="protein sequence ID" value="RCV49966.1"/>
    <property type="molecule type" value="Genomic_DNA"/>
</dbReference>
<protein>
    <submittedName>
        <fullName evidence="2">Uncharacterized protein</fullName>
    </submittedName>
</protein>
<reference evidence="2 3" key="1">
    <citation type="submission" date="2018-04" db="EMBL/GenBank/DDBJ databases">
        <title>Novel actinobacteria from marine sediment.</title>
        <authorList>
            <person name="Ng Z.Y."/>
            <person name="Tan G.Y.A."/>
        </authorList>
    </citation>
    <scope>NUCLEOTIDE SEQUENCE [LARGE SCALE GENOMIC DNA]</scope>
    <source>
        <strain evidence="2 3">TPS81</strain>
    </source>
</reference>
<organism evidence="2 3">
    <name type="scientific">Marinitenerispora sediminis</name>
    <dbReference type="NCBI Taxonomy" id="1931232"/>
    <lineage>
        <taxon>Bacteria</taxon>
        <taxon>Bacillati</taxon>
        <taxon>Actinomycetota</taxon>
        <taxon>Actinomycetes</taxon>
        <taxon>Streptosporangiales</taxon>
        <taxon>Nocardiopsidaceae</taxon>
        <taxon>Marinitenerispora</taxon>
    </lineage>
</organism>
<keyword evidence="3" id="KW-1185">Reference proteome</keyword>
<dbReference type="Proteomes" id="UP000253318">
    <property type="component" value="Unassembled WGS sequence"/>
</dbReference>
<feature type="region of interest" description="Disordered" evidence="1">
    <location>
        <begin position="1"/>
        <end position="184"/>
    </location>
</feature>